<keyword evidence="3" id="KW-1185">Reference proteome</keyword>
<dbReference type="Gene3D" id="2.20.28.30">
    <property type="entry name" value="RNA polymerase ii, chain L"/>
    <property type="match status" value="2"/>
</dbReference>
<dbReference type="PATRIC" id="fig|907348.3.peg.2391"/>
<protein>
    <submittedName>
        <fullName evidence="2">Uncharacterized protein</fullName>
    </submittedName>
</protein>
<reference evidence="2 3" key="1">
    <citation type="submission" date="2011-09" db="EMBL/GenBank/DDBJ databases">
        <title>The draft genome of Treponema saccharophilum DSM 2985.</title>
        <authorList>
            <consortium name="US DOE Joint Genome Institute (JGI-PGF)"/>
            <person name="Lucas S."/>
            <person name="Copeland A."/>
            <person name="Lapidus A."/>
            <person name="Glavina del Rio T."/>
            <person name="Dalin E."/>
            <person name="Tice H."/>
            <person name="Bruce D."/>
            <person name="Goodwin L."/>
            <person name="Pitluck S."/>
            <person name="Peters L."/>
            <person name="Kyrpides N."/>
            <person name="Mavromatis K."/>
            <person name="Ivanova N."/>
            <person name="Markowitz V."/>
            <person name="Cheng J.-F."/>
            <person name="Hugenholtz P."/>
            <person name="Woyke T."/>
            <person name="Wu D."/>
            <person name="Gronow S."/>
            <person name="Wellnitz S."/>
            <person name="Brambilla E."/>
            <person name="Klenk H.-P."/>
            <person name="Eisen J.A."/>
        </authorList>
    </citation>
    <scope>NUCLEOTIDE SEQUENCE [LARGE SCALE GENOMIC DNA]</scope>
    <source>
        <strain evidence="2 3">DSM 2985</strain>
    </source>
</reference>
<organism evidence="2 3">
    <name type="scientific">Treponema saccharophilum DSM 2985</name>
    <dbReference type="NCBI Taxonomy" id="907348"/>
    <lineage>
        <taxon>Bacteria</taxon>
        <taxon>Pseudomonadati</taxon>
        <taxon>Spirochaetota</taxon>
        <taxon>Spirochaetia</taxon>
        <taxon>Spirochaetales</taxon>
        <taxon>Treponemataceae</taxon>
        <taxon>Treponema</taxon>
    </lineage>
</organism>
<feature type="compositionally biased region" description="Low complexity" evidence="1">
    <location>
        <begin position="67"/>
        <end position="78"/>
    </location>
</feature>
<sequence>MEKTNNYKCPACGGGLIFSPKTGKVTCEYCDSSYTVEEIESKNKVQETADSGEQEKEADIGNEGAEWSTDSLSSEWGSESGSMKEYSCPSCGASIICDKTTAATKCPYCDNPAIMEKQFSGALKPNCVIPFAITKKEAVARLGDFYKNKKFLPKLFSDKNHLEETKGIYVPFWFFDGKTEGSAVFRTTTTSRSRRGNTETITTRHFECERTGSLDFESIPVDASKKMPDDLMDSLEPFDFSAMKDFSTAYLPGYLADKFDDTIEECTPRAERRCSESFVSSLRASVSGYDSVSLKQSNITFRNGKVRYGLVPVWLLYTKYNGERFLFAVNGQTGKVAGTLPAGKSEVFAYNARNFLVSLAVFASLIALAAKFVI</sequence>
<feature type="compositionally biased region" description="Basic and acidic residues" evidence="1">
    <location>
        <begin position="40"/>
        <end position="59"/>
    </location>
</feature>
<comment type="caution">
    <text evidence="2">The sequence shown here is derived from an EMBL/GenBank/DDBJ whole genome shotgun (WGS) entry which is preliminary data.</text>
</comment>
<dbReference type="AlphaFoldDB" id="H7EN74"/>
<proteinExistence type="predicted"/>
<feature type="region of interest" description="Disordered" evidence="1">
    <location>
        <begin position="40"/>
        <end position="78"/>
    </location>
</feature>
<dbReference type="PANTHER" id="PTHR37826:SF3">
    <property type="entry name" value="J DOMAIN-CONTAINING PROTEIN"/>
    <property type="match status" value="1"/>
</dbReference>
<dbReference type="Proteomes" id="UP000003571">
    <property type="component" value="Unassembled WGS sequence"/>
</dbReference>
<dbReference type="eggNOG" id="COG1645">
    <property type="taxonomic scope" value="Bacteria"/>
</dbReference>
<dbReference type="RefSeq" id="WP_002705903.1">
    <property type="nucleotide sequence ID" value="NZ_AGRW01000053.1"/>
</dbReference>
<accession>H7EN74</accession>
<dbReference type="OrthoDB" id="3182597at2"/>
<name>H7EN74_9SPIR</name>
<evidence type="ECO:0000313" key="2">
    <source>
        <dbReference type="EMBL" id="EIC00802.1"/>
    </source>
</evidence>
<evidence type="ECO:0000313" key="3">
    <source>
        <dbReference type="Proteomes" id="UP000003571"/>
    </source>
</evidence>
<dbReference type="PANTHER" id="PTHR37826">
    <property type="entry name" value="FLOTILLIN BAND_7_5 DOMAIN PROTEIN"/>
    <property type="match status" value="1"/>
</dbReference>
<dbReference type="EMBL" id="AGRW01000053">
    <property type="protein sequence ID" value="EIC00802.1"/>
    <property type="molecule type" value="Genomic_DNA"/>
</dbReference>
<dbReference type="STRING" id="907348.TresaDRAFT_0627"/>
<evidence type="ECO:0000256" key="1">
    <source>
        <dbReference type="SAM" id="MobiDB-lite"/>
    </source>
</evidence>
<gene>
    <name evidence="2" type="ORF">TresaDRAFT_0627</name>
</gene>